<gene>
    <name evidence="3" type="ORF">K9B37_05460</name>
</gene>
<evidence type="ECO:0000313" key="4">
    <source>
        <dbReference type="Proteomes" id="UP000704176"/>
    </source>
</evidence>
<evidence type="ECO:0000256" key="2">
    <source>
        <dbReference type="SAM" id="Phobius"/>
    </source>
</evidence>
<evidence type="ECO:0000313" key="3">
    <source>
        <dbReference type="EMBL" id="MBZ6075735.1"/>
    </source>
</evidence>
<feature type="compositionally biased region" description="Low complexity" evidence="1">
    <location>
        <begin position="428"/>
        <end position="447"/>
    </location>
</feature>
<feature type="compositionally biased region" description="Basic and acidic residues" evidence="1">
    <location>
        <begin position="19"/>
        <end position="50"/>
    </location>
</feature>
<comment type="caution">
    <text evidence="3">The sequence shown here is derived from an EMBL/GenBank/DDBJ whole genome shotgun (WGS) entry which is preliminary data.</text>
</comment>
<feature type="region of interest" description="Disordered" evidence="1">
    <location>
        <begin position="406"/>
        <end position="447"/>
    </location>
</feature>
<keyword evidence="2" id="KW-0812">Transmembrane</keyword>
<reference evidence="3 4" key="1">
    <citation type="submission" date="2021-09" db="EMBL/GenBank/DDBJ databases">
        <title>The complete genome sequence of a new microorganism.</title>
        <authorList>
            <person name="Zi Z."/>
        </authorList>
    </citation>
    <scope>NUCLEOTIDE SEQUENCE [LARGE SCALE GENOMIC DNA]</scope>
    <source>
        <strain evidence="3 4">WGZ8</strain>
    </source>
</reference>
<dbReference type="Proteomes" id="UP000704176">
    <property type="component" value="Unassembled WGS sequence"/>
</dbReference>
<keyword evidence="2" id="KW-0472">Membrane</keyword>
<keyword evidence="4" id="KW-1185">Reference proteome</keyword>
<dbReference type="RefSeq" id="WP_224311892.1">
    <property type="nucleotide sequence ID" value="NZ_JAIRBM010000003.1"/>
</dbReference>
<sequence>MTDSFDPQAPKSSSRKNRREPATIDLEARVVDDGRRPDDTIADGETERLVSEAMAETEANVDSAIGTDSIAGALPPESETLSGSHGSTERSPPPQPVQPDRRASLGALLGAGLIGGIIGGGLVYGLGVWQKAPAPKDDPRVSQLEQRVVSLGQPANTQALENRLKTLEDARAALDRRLQAAEGTARQAEARAGEALSRPANTAPAPQDEAALKGLADRLAELEREVQAQAQATQQAGSSAQALQQSVQSLEGRVTDDSQRLAALAQHVGEGPDPATLAALRLSLTARLNEALRRGVPYADTLSALEKVTKDPGRLAPLAPFAQQGAPTAADLSRTFAPLRTTILRDDRAASGGSWSDRFWRMTEKVVTVRPVNDAAAAGVPGLVARIDNALARGDMAQAAGAWRSLPEPSRRLSEDWGHQVKARADAEAAAQAASDEALSALPTAQQ</sequence>
<dbReference type="EMBL" id="JAIRBM010000003">
    <property type="protein sequence ID" value="MBZ6075735.1"/>
    <property type="molecule type" value="Genomic_DNA"/>
</dbReference>
<accession>A0ABS7VKY8</accession>
<feature type="region of interest" description="Disordered" evidence="1">
    <location>
        <begin position="1"/>
        <end position="101"/>
    </location>
</feature>
<feature type="transmembrane region" description="Helical" evidence="2">
    <location>
        <begin position="105"/>
        <end position="129"/>
    </location>
</feature>
<feature type="compositionally biased region" description="Polar residues" evidence="1">
    <location>
        <begin position="79"/>
        <end position="90"/>
    </location>
</feature>
<protein>
    <recommendedName>
        <fullName evidence="5">Inner membrane protein</fullName>
    </recommendedName>
</protein>
<keyword evidence="2" id="KW-1133">Transmembrane helix</keyword>
<organism evidence="3 4">
    <name type="scientific">Microvirga puerhi</name>
    <dbReference type="NCBI Taxonomy" id="2876078"/>
    <lineage>
        <taxon>Bacteria</taxon>
        <taxon>Pseudomonadati</taxon>
        <taxon>Pseudomonadota</taxon>
        <taxon>Alphaproteobacteria</taxon>
        <taxon>Hyphomicrobiales</taxon>
        <taxon>Methylobacteriaceae</taxon>
        <taxon>Microvirga</taxon>
    </lineage>
</organism>
<feature type="compositionally biased region" description="Basic and acidic residues" evidence="1">
    <location>
        <begin position="409"/>
        <end position="427"/>
    </location>
</feature>
<name>A0ABS7VKY8_9HYPH</name>
<proteinExistence type="predicted"/>
<evidence type="ECO:0008006" key="5">
    <source>
        <dbReference type="Google" id="ProtNLM"/>
    </source>
</evidence>
<evidence type="ECO:0000256" key="1">
    <source>
        <dbReference type="SAM" id="MobiDB-lite"/>
    </source>
</evidence>
<feature type="region of interest" description="Disordered" evidence="1">
    <location>
        <begin position="178"/>
        <end position="208"/>
    </location>
</feature>